<protein>
    <submittedName>
        <fullName evidence="2">SH3 domain-containing protein</fullName>
    </submittedName>
</protein>
<feature type="signal peptide" evidence="1">
    <location>
        <begin position="1"/>
        <end position="22"/>
    </location>
</feature>
<dbReference type="EMBL" id="VIKR01000001">
    <property type="protein sequence ID" value="TQV76701.1"/>
    <property type="molecule type" value="Genomic_DNA"/>
</dbReference>
<sequence length="666" mass="75213">MKSFALSLAILLIAIQSPMIQAEWNETPDYWKCYNRVSGSWTFGIAPYGCNASAFGSDQHLTNNYIPVIFEQSQNYSSERNRYMQETYSMIKEAATYYIQSRKPNVSESELSAFQHAALAVAHQESFWSHYRKASQDGRYKMMRGDFGHGHGLMQVDDRAHYTATTQGKGWELITNILYSLDEYYTAWRSADSKWCIKQYGGSWRNRSREAYSQYNGGPSASCRWTNPNHRWARNDRGFEQKYDGRGWENYVANRSAPSKINVNCLANGGTNCPPGGGTDTSGWYNKLLQTPTNEACVFDGESLHCMSDMRHSACLTSLGNYDTSTTTRLSNSEITGINKITYDPHKTCLDNVAHLAPVGSFIKLKTAINLRATPNGELIHTIPKDSVLQVTDFAVFDSEKLNRFYRVNHNNAEGYIWGGNKDEFSNWYELSFQKITDYPLPVNGDWVLINVDKLNLRATPGGAIIDVLDKNTAVIVKGLITQGSTNKSFLHIETDQNEGYIYAGYTIPNSTTSYWVNNTAAPNSNQAAYCPEGSYYNSQFMVCQNQQDTYGPFSRTMIDRCQQWGGGSACSAEFDVTLDGRDTTLSRWSTAWFMKIRENKQCPFGTFRQAEYGWHCVETNTQNEISDVYGPFGTTLVNRCLAKGGGTACYFNRWSASGYLYWSQP</sequence>
<evidence type="ECO:0000313" key="3">
    <source>
        <dbReference type="Proteomes" id="UP000317839"/>
    </source>
</evidence>
<comment type="caution">
    <text evidence="2">The sequence shown here is derived from an EMBL/GenBank/DDBJ whole genome shotgun (WGS) entry which is preliminary data.</text>
</comment>
<dbReference type="AlphaFoldDB" id="A0A545THR6"/>
<keyword evidence="1" id="KW-0732">Signal</keyword>
<name>A0A545THR6_9GAMM</name>
<dbReference type="Proteomes" id="UP000317839">
    <property type="component" value="Unassembled WGS sequence"/>
</dbReference>
<reference evidence="2 3" key="1">
    <citation type="submission" date="2019-06" db="EMBL/GenBank/DDBJ databases">
        <title>Draft genome of Aliikangiella marina GYP-15.</title>
        <authorList>
            <person name="Wang G."/>
        </authorList>
    </citation>
    <scope>NUCLEOTIDE SEQUENCE [LARGE SCALE GENOMIC DNA]</scope>
    <source>
        <strain evidence="2 3">GYP-15</strain>
    </source>
</reference>
<dbReference type="RefSeq" id="WP_142888061.1">
    <property type="nucleotide sequence ID" value="NZ_VIKR01000001.1"/>
</dbReference>
<organism evidence="2 3">
    <name type="scientific">Aliikangiella marina</name>
    <dbReference type="NCBI Taxonomy" id="1712262"/>
    <lineage>
        <taxon>Bacteria</taxon>
        <taxon>Pseudomonadati</taxon>
        <taxon>Pseudomonadota</taxon>
        <taxon>Gammaproteobacteria</taxon>
        <taxon>Oceanospirillales</taxon>
        <taxon>Pleioneaceae</taxon>
        <taxon>Aliikangiella</taxon>
    </lineage>
</organism>
<gene>
    <name evidence="2" type="ORF">FLL45_01705</name>
</gene>
<dbReference type="Gene3D" id="1.10.530.10">
    <property type="match status" value="1"/>
</dbReference>
<dbReference type="OrthoDB" id="5289483at2"/>
<evidence type="ECO:0000256" key="1">
    <source>
        <dbReference type="SAM" id="SignalP"/>
    </source>
</evidence>
<keyword evidence="3" id="KW-1185">Reference proteome</keyword>
<evidence type="ECO:0000313" key="2">
    <source>
        <dbReference type="EMBL" id="TQV76701.1"/>
    </source>
</evidence>
<feature type="chain" id="PRO_5021968428" evidence="1">
    <location>
        <begin position="23"/>
        <end position="666"/>
    </location>
</feature>
<proteinExistence type="predicted"/>
<accession>A0A545THR6</accession>